<dbReference type="Pfam" id="PF22848">
    <property type="entry name" value="ASD1_dom"/>
    <property type="match status" value="1"/>
</dbReference>
<name>A0AAV6I551_9ERIC</name>
<dbReference type="InterPro" id="IPR055235">
    <property type="entry name" value="ASD1_cat"/>
</dbReference>
<evidence type="ECO:0000313" key="3">
    <source>
        <dbReference type="Proteomes" id="UP000823749"/>
    </source>
</evidence>
<keyword evidence="3" id="KW-1185">Reference proteome</keyword>
<proteinExistence type="predicted"/>
<reference evidence="2" key="1">
    <citation type="submission" date="2020-08" db="EMBL/GenBank/DDBJ databases">
        <title>Plant Genome Project.</title>
        <authorList>
            <person name="Zhang R.-G."/>
        </authorList>
    </citation>
    <scope>NUCLEOTIDE SEQUENCE</scope>
    <source>
        <strain evidence="2">WSP0</strain>
        <tissue evidence="2">Leaf</tissue>
    </source>
</reference>
<accession>A0AAV6I551</accession>
<dbReference type="SUPFAM" id="SSF51445">
    <property type="entry name" value="(Trans)glycosidases"/>
    <property type="match status" value="1"/>
</dbReference>
<evidence type="ECO:0000259" key="1">
    <source>
        <dbReference type="Pfam" id="PF22848"/>
    </source>
</evidence>
<feature type="domain" description="Alpha-L-arabinofuranosidase 1 catalytic" evidence="1">
    <location>
        <begin position="254"/>
        <end position="357"/>
    </location>
</feature>
<dbReference type="PANTHER" id="PTHR31776:SF0">
    <property type="entry name" value="ALPHA-L-ARABINOFURANOSIDASE 1"/>
    <property type="match status" value="1"/>
</dbReference>
<gene>
    <name evidence="2" type="ORF">RHGRI_034124</name>
</gene>
<dbReference type="EMBL" id="JACTNZ010000012">
    <property type="protein sequence ID" value="KAG5521790.1"/>
    <property type="molecule type" value="Genomic_DNA"/>
</dbReference>
<protein>
    <recommendedName>
        <fullName evidence="1">Alpha-L-arabinofuranosidase 1 catalytic domain-containing protein</fullName>
    </recommendedName>
</protein>
<dbReference type="InterPro" id="IPR017853">
    <property type="entry name" value="GH"/>
</dbReference>
<dbReference type="PANTHER" id="PTHR31776">
    <property type="entry name" value="ALPHA-L-ARABINOFURANOSIDASE 1"/>
    <property type="match status" value="1"/>
</dbReference>
<dbReference type="Proteomes" id="UP000823749">
    <property type="component" value="Chromosome 12"/>
</dbReference>
<sequence length="486" mass="54966">MCFVTETTPMYVPDGGVGVNSPRFWGMNVEQGKKYKVVLYIRSLLSVNILVSLTGSNGLQTLATANIIAADVSNWTKTEILLEAKETNHNARLQLTTSRRVVWFDQVSAMPLDTYKTAFVVDFSRDERILSVQSGLRSFDILSCNSMTLDFKFFNIHVEFIYLKISLPTDLLVETWFLKRSFYHVCRFETLIHQIPRYLCLFVPRVVKLGLFHSAALSSVGPSYENFHFGDIWRYWTDEGLGLATLSFFRKSWKVEFAKGALDSGWGSVRAAMGHLEPFDLRYVAVGNEDCGKKNYRGNYLKFYDAIRHAYPDIIFISNCGGSTRQLYHPTHFYDCHNYSDAKMVFSLARKFDDTSRSGPKVEYAVTGNDASTGSLLAALAEFGFLTSLERNSDDVEMASHTPLFVNANDRQWNPDAIVLLALASVILIRDFRICTCKTVKGVRCSVRAAMGHPEPFNLRYVAVGNEDCGKNYYGMLLILSIIFVL</sequence>
<dbReference type="Gene3D" id="2.60.120.260">
    <property type="entry name" value="Galactose-binding domain-like"/>
    <property type="match status" value="1"/>
</dbReference>
<evidence type="ECO:0000313" key="2">
    <source>
        <dbReference type="EMBL" id="KAG5521790.1"/>
    </source>
</evidence>
<dbReference type="Gene3D" id="3.20.20.80">
    <property type="entry name" value="Glycosidases"/>
    <property type="match status" value="2"/>
</dbReference>
<dbReference type="InterPro" id="IPR051563">
    <property type="entry name" value="Glycosyl_Hydrolase_51"/>
</dbReference>
<dbReference type="GO" id="GO:0046556">
    <property type="term" value="F:alpha-L-arabinofuranosidase activity"/>
    <property type="evidence" value="ECO:0007669"/>
    <property type="project" value="TreeGrafter"/>
</dbReference>
<dbReference type="AlphaFoldDB" id="A0AAV6I551"/>
<organism evidence="2 3">
    <name type="scientific">Rhododendron griersonianum</name>
    <dbReference type="NCBI Taxonomy" id="479676"/>
    <lineage>
        <taxon>Eukaryota</taxon>
        <taxon>Viridiplantae</taxon>
        <taxon>Streptophyta</taxon>
        <taxon>Embryophyta</taxon>
        <taxon>Tracheophyta</taxon>
        <taxon>Spermatophyta</taxon>
        <taxon>Magnoliopsida</taxon>
        <taxon>eudicotyledons</taxon>
        <taxon>Gunneridae</taxon>
        <taxon>Pentapetalae</taxon>
        <taxon>asterids</taxon>
        <taxon>Ericales</taxon>
        <taxon>Ericaceae</taxon>
        <taxon>Ericoideae</taxon>
        <taxon>Rhodoreae</taxon>
        <taxon>Rhododendron</taxon>
    </lineage>
</organism>
<comment type="caution">
    <text evidence="2">The sequence shown here is derived from an EMBL/GenBank/DDBJ whole genome shotgun (WGS) entry which is preliminary data.</text>
</comment>